<name>A0AAN6ZBP8_9PEZI</name>
<evidence type="ECO:0000313" key="2">
    <source>
        <dbReference type="EMBL" id="KAK4131559.1"/>
    </source>
</evidence>
<dbReference type="EMBL" id="MU853423">
    <property type="protein sequence ID" value="KAK4131559.1"/>
    <property type="molecule type" value="Genomic_DNA"/>
</dbReference>
<comment type="caution">
    <text evidence="2">The sequence shown here is derived from an EMBL/GenBank/DDBJ whole genome shotgun (WGS) entry which is preliminary data.</text>
</comment>
<sequence length="184" mass="19120">MNSHQDKEVRRGALGASSTSCGSGAKVMAWFVSRGTESSIALNRLYAAVLLFVQAVDSAAQIHSCDSCRQHQDTYPGNSKTGPGTADASDLPVPRPHAHKACAEYNGVVSVHALCGRPACGTQPVACVVNLFFSGALCSKGQLSLSSKRCACAASYGYIGERPASRPRHELLNSAASVAAQAPV</sequence>
<feature type="compositionally biased region" description="Basic and acidic residues" evidence="1">
    <location>
        <begin position="1"/>
        <end position="11"/>
    </location>
</feature>
<dbReference type="Proteomes" id="UP001304895">
    <property type="component" value="Unassembled WGS sequence"/>
</dbReference>
<keyword evidence="3" id="KW-1185">Reference proteome</keyword>
<evidence type="ECO:0000256" key="1">
    <source>
        <dbReference type="SAM" id="MobiDB-lite"/>
    </source>
</evidence>
<proteinExistence type="predicted"/>
<protein>
    <submittedName>
        <fullName evidence="2">Uncharacterized protein</fullName>
    </submittedName>
</protein>
<feature type="region of interest" description="Disordered" evidence="1">
    <location>
        <begin position="1"/>
        <end position="21"/>
    </location>
</feature>
<organism evidence="2 3">
    <name type="scientific">Trichocladium antarcticum</name>
    <dbReference type="NCBI Taxonomy" id="1450529"/>
    <lineage>
        <taxon>Eukaryota</taxon>
        <taxon>Fungi</taxon>
        <taxon>Dikarya</taxon>
        <taxon>Ascomycota</taxon>
        <taxon>Pezizomycotina</taxon>
        <taxon>Sordariomycetes</taxon>
        <taxon>Sordariomycetidae</taxon>
        <taxon>Sordariales</taxon>
        <taxon>Chaetomiaceae</taxon>
        <taxon>Trichocladium</taxon>
    </lineage>
</organism>
<accession>A0AAN6ZBP8</accession>
<gene>
    <name evidence="2" type="ORF">BT67DRAFT_152584</name>
</gene>
<evidence type="ECO:0000313" key="3">
    <source>
        <dbReference type="Proteomes" id="UP001304895"/>
    </source>
</evidence>
<reference evidence="2" key="1">
    <citation type="journal article" date="2023" name="Mol. Phylogenet. Evol.">
        <title>Genome-scale phylogeny and comparative genomics of the fungal order Sordariales.</title>
        <authorList>
            <person name="Hensen N."/>
            <person name="Bonometti L."/>
            <person name="Westerberg I."/>
            <person name="Brannstrom I.O."/>
            <person name="Guillou S."/>
            <person name="Cros-Aarteil S."/>
            <person name="Calhoun S."/>
            <person name="Haridas S."/>
            <person name="Kuo A."/>
            <person name="Mondo S."/>
            <person name="Pangilinan J."/>
            <person name="Riley R."/>
            <person name="LaButti K."/>
            <person name="Andreopoulos B."/>
            <person name="Lipzen A."/>
            <person name="Chen C."/>
            <person name="Yan M."/>
            <person name="Daum C."/>
            <person name="Ng V."/>
            <person name="Clum A."/>
            <person name="Steindorff A."/>
            <person name="Ohm R.A."/>
            <person name="Martin F."/>
            <person name="Silar P."/>
            <person name="Natvig D.O."/>
            <person name="Lalanne C."/>
            <person name="Gautier V."/>
            <person name="Ament-Velasquez S.L."/>
            <person name="Kruys A."/>
            <person name="Hutchinson M.I."/>
            <person name="Powell A.J."/>
            <person name="Barry K."/>
            <person name="Miller A.N."/>
            <person name="Grigoriev I.V."/>
            <person name="Debuchy R."/>
            <person name="Gladieux P."/>
            <person name="Hiltunen Thoren M."/>
            <person name="Johannesson H."/>
        </authorList>
    </citation>
    <scope>NUCLEOTIDE SEQUENCE</scope>
    <source>
        <strain evidence="2">CBS 123565</strain>
    </source>
</reference>
<dbReference type="AlphaFoldDB" id="A0AAN6ZBP8"/>
<reference evidence="2" key="2">
    <citation type="submission" date="2023-05" db="EMBL/GenBank/DDBJ databases">
        <authorList>
            <consortium name="Lawrence Berkeley National Laboratory"/>
            <person name="Steindorff A."/>
            <person name="Hensen N."/>
            <person name="Bonometti L."/>
            <person name="Westerberg I."/>
            <person name="Brannstrom I.O."/>
            <person name="Guillou S."/>
            <person name="Cros-Aarteil S."/>
            <person name="Calhoun S."/>
            <person name="Haridas S."/>
            <person name="Kuo A."/>
            <person name="Mondo S."/>
            <person name="Pangilinan J."/>
            <person name="Riley R."/>
            <person name="Labutti K."/>
            <person name="Andreopoulos B."/>
            <person name="Lipzen A."/>
            <person name="Chen C."/>
            <person name="Yanf M."/>
            <person name="Daum C."/>
            <person name="Ng V."/>
            <person name="Clum A."/>
            <person name="Ohm R."/>
            <person name="Martin F."/>
            <person name="Silar P."/>
            <person name="Natvig D."/>
            <person name="Lalanne C."/>
            <person name="Gautier V."/>
            <person name="Ament-Velasquez S.L."/>
            <person name="Kruys A."/>
            <person name="Hutchinson M.I."/>
            <person name="Powell A.J."/>
            <person name="Barry K."/>
            <person name="Miller A.N."/>
            <person name="Grigoriev I.V."/>
            <person name="Debuchy R."/>
            <person name="Gladieux P."/>
            <person name="Thoren M.H."/>
            <person name="Johannesson H."/>
        </authorList>
    </citation>
    <scope>NUCLEOTIDE SEQUENCE</scope>
    <source>
        <strain evidence="2">CBS 123565</strain>
    </source>
</reference>